<feature type="compositionally biased region" description="Basic and acidic residues" evidence="1">
    <location>
        <begin position="687"/>
        <end position="699"/>
    </location>
</feature>
<evidence type="ECO:0000256" key="1">
    <source>
        <dbReference type="SAM" id="MobiDB-lite"/>
    </source>
</evidence>
<reference evidence="3" key="1">
    <citation type="journal article" date="2023" name="bioRxiv">
        <title>Complete genome of the Medicago anthracnose fungus, Colletotrichum destructivum, reveals a mini-chromosome-like region within a core chromosome.</title>
        <authorList>
            <person name="Lapalu N."/>
            <person name="Simon A."/>
            <person name="Lu A."/>
            <person name="Plaumann P.-L."/>
            <person name="Amselem J."/>
            <person name="Pigne S."/>
            <person name="Auger A."/>
            <person name="Koch C."/>
            <person name="Dallery J.-F."/>
            <person name="O'Connell R.J."/>
        </authorList>
    </citation>
    <scope>NUCLEOTIDE SEQUENCE [LARGE SCALE GENOMIC DNA]</scope>
    <source>
        <strain evidence="3">CBS 520.97</strain>
    </source>
</reference>
<feature type="region of interest" description="Disordered" evidence="1">
    <location>
        <begin position="524"/>
        <end position="730"/>
    </location>
</feature>
<dbReference type="EMBL" id="CP137305">
    <property type="protein sequence ID" value="WQF76248.1"/>
    <property type="molecule type" value="Genomic_DNA"/>
</dbReference>
<dbReference type="KEGG" id="cdet:87937765"/>
<feature type="compositionally biased region" description="Basic residues" evidence="1">
    <location>
        <begin position="1"/>
        <end position="15"/>
    </location>
</feature>
<feature type="region of interest" description="Disordered" evidence="1">
    <location>
        <begin position="1"/>
        <end position="136"/>
    </location>
</feature>
<proteinExistence type="predicted"/>
<dbReference type="GeneID" id="87937765"/>
<feature type="compositionally biased region" description="Basic and acidic residues" evidence="1">
    <location>
        <begin position="627"/>
        <end position="637"/>
    </location>
</feature>
<feature type="compositionally biased region" description="Basic and acidic residues" evidence="1">
    <location>
        <begin position="647"/>
        <end position="680"/>
    </location>
</feature>
<dbReference type="AlphaFoldDB" id="A0AAX4HYJ2"/>
<feature type="compositionally biased region" description="Acidic residues" evidence="1">
    <location>
        <begin position="87"/>
        <end position="101"/>
    </location>
</feature>
<sequence>MTGRPRGRSRGRPRGRGGITRATARESDGRGKEADDAVSISSSSPTDPSGGSSSDEGNSHNQTKSSEKKSARRSRRLKETGGQPAGEVDDDDDADAGENDGDGDHGAGSSKKRKGAEKSERPAKRAKGKARTRTSKGIWEQMEERWKEDNIPGAVKRFLNKKYPLKTLQELDEILPEDVVYDEDWDTEDEQHLQSTWEDDPERTSLVEWKKTADRPHHLGKLFKVCVRIFSCTPQQLISRANHLVFDTVNNHTFGYLNEDEVLTRRRTSAWSVGFCESLTQLIFHPLFQRNAKLLVVALQYAVMLRVRELQDWPLVNPTGETFFDALIDVIHESRGRNEHPKRLRRRAVVALRADGKTPPFFEQFMRRLEEGIDSSEFQDDQPGGKLTRPYRINATDLTNIKNALECMTHAGMPLWALTVKLYDAYGTKGRNSEAEVPTGKQLSKYYERDILATRRYRAKENNRLERIAKQSPDDHPPPDHIKQFLSRTDVAELRAGHIQTDASLRDEILRLRGEVCALKAELKSRDGGDLVEESHGAAQGKDGQDGVGGGNDSDKHDIFSESYVPREDEEYTETGEGQELHDEDSRSDIRYSEDPSEMGDSSGDNGLLGKGKELREAGEDQELHDEDNRSDIRDSEGPSGMGESNGDDRLPRKGKELREAGEGQELHSKGKPSEIRDSEGPSGMREPIREVKLRDIRGSEGLSNHGDSTSAQSPSLSALPGTPSPATCLGTEKSWRLHRKMVAKPQYQAGGPTNRLNMLGTAVPYQRARPMIPLRPR</sequence>
<keyword evidence="3" id="KW-1185">Reference proteome</keyword>
<name>A0AAX4HYJ2_9PEZI</name>
<feature type="compositionally biased region" description="Basic and acidic residues" evidence="1">
    <location>
        <begin position="23"/>
        <end position="35"/>
    </location>
</feature>
<gene>
    <name evidence="2" type="ORF">CDEST_01262</name>
</gene>
<accession>A0AAX4HYJ2</accession>
<feature type="compositionally biased region" description="Low complexity" evidence="1">
    <location>
        <begin position="39"/>
        <end position="55"/>
    </location>
</feature>
<feature type="compositionally biased region" description="Basic residues" evidence="1">
    <location>
        <begin position="124"/>
        <end position="134"/>
    </location>
</feature>
<evidence type="ECO:0000313" key="2">
    <source>
        <dbReference type="EMBL" id="WQF76248.1"/>
    </source>
</evidence>
<feature type="compositionally biased region" description="Basic and acidic residues" evidence="1">
    <location>
        <begin position="524"/>
        <end position="536"/>
    </location>
</feature>
<feature type="compositionally biased region" description="Polar residues" evidence="1">
    <location>
        <begin position="702"/>
        <end position="717"/>
    </location>
</feature>
<organism evidence="2 3">
    <name type="scientific">Colletotrichum destructivum</name>
    <dbReference type="NCBI Taxonomy" id="34406"/>
    <lineage>
        <taxon>Eukaryota</taxon>
        <taxon>Fungi</taxon>
        <taxon>Dikarya</taxon>
        <taxon>Ascomycota</taxon>
        <taxon>Pezizomycotina</taxon>
        <taxon>Sordariomycetes</taxon>
        <taxon>Hypocreomycetidae</taxon>
        <taxon>Glomerellales</taxon>
        <taxon>Glomerellaceae</taxon>
        <taxon>Colletotrichum</taxon>
        <taxon>Colletotrichum destructivum species complex</taxon>
    </lineage>
</organism>
<dbReference type="RefSeq" id="XP_062773472.1">
    <property type="nucleotide sequence ID" value="XM_062917421.1"/>
</dbReference>
<protein>
    <submittedName>
        <fullName evidence="2">Uncharacterized protein</fullName>
    </submittedName>
</protein>
<dbReference type="Proteomes" id="UP001322277">
    <property type="component" value="Chromosome 1"/>
</dbReference>
<feature type="compositionally biased region" description="Basic and acidic residues" evidence="1">
    <location>
        <begin position="579"/>
        <end position="594"/>
    </location>
</feature>
<evidence type="ECO:0000313" key="3">
    <source>
        <dbReference type="Proteomes" id="UP001322277"/>
    </source>
</evidence>